<dbReference type="AlphaFoldDB" id="A0A9P7J543"/>
<gene>
    <name evidence="2" type="ORF">BJ212DRAFT_1396908</name>
</gene>
<reference evidence="2" key="1">
    <citation type="journal article" date="2020" name="New Phytol.">
        <title>Comparative genomics reveals dynamic genome evolution in host specialist ectomycorrhizal fungi.</title>
        <authorList>
            <person name="Lofgren L.A."/>
            <person name="Nguyen N.H."/>
            <person name="Vilgalys R."/>
            <person name="Ruytinx J."/>
            <person name="Liao H.L."/>
            <person name="Branco S."/>
            <person name="Kuo A."/>
            <person name="LaButti K."/>
            <person name="Lipzen A."/>
            <person name="Andreopoulos W."/>
            <person name="Pangilinan J."/>
            <person name="Riley R."/>
            <person name="Hundley H."/>
            <person name="Na H."/>
            <person name="Barry K."/>
            <person name="Grigoriev I.V."/>
            <person name="Stajich J.E."/>
            <person name="Kennedy P.G."/>
        </authorList>
    </citation>
    <scope>NUCLEOTIDE SEQUENCE</scope>
    <source>
        <strain evidence="2">MN1</strain>
    </source>
</reference>
<sequence>MRFSFLAVIVALATYDSDCCNTEDKCVGIVSRGSVLYIKFSLDHLPFEPRNISRLVLTCAIIMVINPKEKTVKIARRNTLVGRVFASLSARLLME</sequence>
<organism evidence="2 3">
    <name type="scientific">Suillus subaureus</name>
    <dbReference type="NCBI Taxonomy" id="48587"/>
    <lineage>
        <taxon>Eukaryota</taxon>
        <taxon>Fungi</taxon>
        <taxon>Dikarya</taxon>
        <taxon>Basidiomycota</taxon>
        <taxon>Agaricomycotina</taxon>
        <taxon>Agaricomycetes</taxon>
        <taxon>Agaricomycetidae</taxon>
        <taxon>Boletales</taxon>
        <taxon>Suillineae</taxon>
        <taxon>Suillaceae</taxon>
        <taxon>Suillus</taxon>
    </lineage>
</organism>
<protein>
    <recommendedName>
        <fullName evidence="4">Hydrophobin</fullName>
    </recommendedName>
</protein>
<dbReference type="EMBL" id="JABBWG010000072">
    <property type="protein sequence ID" value="KAG1803076.1"/>
    <property type="molecule type" value="Genomic_DNA"/>
</dbReference>
<dbReference type="Proteomes" id="UP000807769">
    <property type="component" value="Unassembled WGS sequence"/>
</dbReference>
<dbReference type="GeneID" id="64631241"/>
<name>A0A9P7J543_9AGAM</name>
<feature type="signal peptide" evidence="1">
    <location>
        <begin position="1"/>
        <end position="19"/>
    </location>
</feature>
<proteinExistence type="predicted"/>
<evidence type="ECO:0000256" key="1">
    <source>
        <dbReference type="SAM" id="SignalP"/>
    </source>
</evidence>
<comment type="caution">
    <text evidence="2">The sequence shown here is derived from an EMBL/GenBank/DDBJ whole genome shotgun (WGS) entry which is preliminary data.</text>
</comment>
<dbReference type="RefSeq" id="XP_041186415.1">
    <property type="nucleotide sequence ID" value="XM_041337225.1"/>
</dbReference>
<evidence type="ECO:0000313" key="2">
    <source>
        <dbReference type="EMBL" id="KAG1803076.1"/>
    </source>
</evidence>
<dbReference type="OrthoDB" id="2684193at2759"/>
<keyword evidence="3" id="KW-1185">Reference proteome</keyword>
<feature type="chain" id="PRO_5040302031" description="Hydrophobin" evidence="1">
    <location>
        <begin position="20"/>
        <end position="95"/>
    </location>
</feature>
<accession>A0A9P7J543</accession>
<evidence type="ECO:0008006" key="4">
    <source>
        <dbReference type="Google" id="ProtNLM"/>
    </source>
</evidence>
<evidence type="ECO:0000313" key="3">
    <source>
        <dbReference type="Proteomes" id="UP000807769"/>
    </source>
</evidence>
<keyword evidence="1" id="KW-0732">Signal</keyword>